<reference evidence="1 2" key="1">
    <citation type="submission" date="2023-08" db="EMBL/GenBank/DDBJ databases">
        <title>Arthrobacter horti sp. nov., isolated from forest soil.</title>
        <authorList>
            <person name="Park M."/>
        </authorList>
    </citation>
    <scope>NUCLEOTIDE SEQUENCE [LARGE SCALE GENOMIC DNA]</scope>
    <source>
        <strain evidence="1 2">YJM1</strain>
    </source>
</reference>
<dbReference type="EMBL" id="JAVALS010000011">
    <property type="protein sequence ID" value="MDP5228204.1"/>
    <property type="molecule type" value="Genomic_DNA"/>
</dbReference>
<organism evidence="1 2">
    <name type="scientific">Arthrobacter horti</name>
    <dbReference type="NCBI Taxonomy" id="3068273"/>
    <lineage>
        <taxon>Bacteria</taxon>
        <taxon>Bacillati</taxon>
        <taxon>Actinomycetota</taxon>
        <taxon>Actinomycetes</taxon>
        <taxon>Micrococcales</taxon>
        <taxon>Micrococcaceae</taxon>
        <taxon>Arthrobacter</taxon>
    </lineage>
</organism>
<sequence>MFSLMDSRTKDRARSIFTSGQVGLIPPHELPDVATELLVMGYDSPTLRELAGLPPGDRSDAAELWEAAREELGFRPETDEEAARFLLRHWAQEIAEGRLEVVPGSRRMLRVGWFPLDQPEELVPLLNLLDDWDEIPRFRERIASELLVFAQDYVHERPRPSS</sequence>
<comment type="caution">
    <text evidence="1">The sequence shown here is derived from an EMBL/GenBank/DDBJ whole genome shotgun (WGS) entry which is preliminary data.</text>
</comment>
<proteinExistence type="predicted"/>
<accession>A0ABT9IRI2</accession>
<gene>
    <name evidence="1" type="ORF">Q9R02_13645</name>
</gene>
<dbReference type="Proteomes" id="UP001232725">
    <property type="component" value="Unassembled WGS sequence"/>
</dbReference>
<evidence type="ECO:0000313" key="2">
    <source>
        <dbReference type="Proteomes" id="UP001232725"/>
    </source>
</evidence>
<dbReference type="RefSeq" id="WP_305997251.1">
    <property type="nucleotide sequence ID" value="NZ_JAVALS010000011.1"/>
</dbReference>
<keyword evidence="2" id="KW-1185">Reference proteome</keyword>
<protein>
    <submittedName>
        <fullName evidence="1">Uncharacterized protein</fullName>
    </submittedName>
</protein>
<evidence type="ECO:0000313" key="1">
    <source>
        <dbReference type="EMBL" id="MDP5228204.1"/>
    </source>
</evidence>
<name>A0ABT9IRI2_9MICC</name>